<evidence type="ECO:0000259" key="4">
    <source>
        <dbReference type="Pfam" id="PF02892"/>
    </source>
</evidence>
<keyword evidence="1" id="KW-0479">Metal-binding</keyword>
<evidence type="ECO:0000313" key="5">
    <source>
        <dbReference type="EMBL" id="KAL3387882.1"/>
    </source>
</evidence>
<reference evidence="5 6" key="1">
    <citation type="journal article" date="2024" name="bioRxiv">
        <title>A reference genome for Trichogramma kaykai: A tiny desert-dwelling parasitoid wasp with competing sex-ratio distorters.</title>
        <authorList>
            <person name="Culotta J."/>
            <person name="Lindsey A.R."/>
        </authorList>
    </citation>
    <scope>NUCLEOTIDE SEQUENCE [LARGE SCALE GENOMIC DNA]</scope>
    <source>
        <strain evidence="5 6">KSX58</strain>
    </source>
</reference>
<dbReference type="Pfam" id="PF02892">
    <property type="entry name" value="zf-BED"/>
    <property type="match status" value="1"/>
</dbReference>
<dbReference type="InterPro" id="IPR003656">
    <property type="entry name" value="Znf_BED"/>
</dbReference>
<gene>
    <name evidence="5" type="ORF">TKK_016970</name>
</gene>
<comment type="caution">
    <text evidence="5">The sequence shown here is derived from an EMBL/GenBank/DDBJ whole genome shotgun (WGS) entry which is preliminary data.</text>
</comment>
<organism evidence="5 6">
    <name type="scientific">Trichogramma kaykai</name>
    <dbReference type="NCBI Taxonomy" id="54128"/>
    <lineage>
        <taxon>Eukaryota</taxon>
        <taxon>Metazoa</taxon>
        <taxon>Ecdysozoa</taxon>
        <taxon>Arthropoda</taxon>
        <taxon>Hexapoda</taxon>
        <taxon>Insecta</taxon>
        <taxon>Pterygota</taxon>
        <taxon>Neoptera</taxon>
        <taxon>Endopterygota</taxon>
        <taxon>Hymenoptera</taxon>
        <taxon>Apocrita</taxon>
        <taxon>Proctotrupomorpha</taxon>
        <taxon>Chalcidoidea</taxon>
        <taxon>Trichogrammatidae</taxon>
        <taxon>Trichogramma</taxon>
    </lineage>
</organism>
<keyword evidence="3" id="KW-0862">Zinc</keyword>
<keyword evidence="2" id="KW-0863">Zinc-finger</keyword>
<dbReference type="Proteomes" id="UP001627154">
    <property type="component" value="Unassembled WGS sequence"/>
</dbReference>
<dbReference type="AlphaFoldDB" id="A0ABD2W5Q5"/>
<name>A0ABD2W5Q5_9HYME</name>
<evidence type="ECO:0000256" key="1">
    <source>
        <dbReference type="ARBA" id="ARBA00022723"/>
    </source>
</evidence>
<evidence type="ECO:0000256" key="3">
    <source>
        <dbReference type="ARBA" id="ARBA00022833"/>
    </source>
</evidence>
<evidence type="ECO:0000256" key="2">
    <source>
        <dbReference type="ARBA" id="ARBA00022771"/>
    </source>
</evidence>
<dbReference type="GO" id="GO:0008270">
    <property type="term" value="F:zinc ion binding"/>
    <property type="evidence" value="ECO:0007669"/>
    <property type="project" value="UniProtKB-KW"/>
</dbReference>
<keyword evidence="6" id="KW-1185">Reference proteome</keyword>
<dbReference type="EMBL" id="JBJJXI010000136">
    <property type="protein sequence ID" value="KAL3387882.1"/>
    <property type="molecule type" value="Genomic_DNA"/>
</dbReference>
<accession>A0ABD2W5Q5</accession>
<protein>
    <recommendedName>
        <fullName evidence="4">BED-type domain-containing protein</fullName>
    </recommendedName>
</protein>
<dbReference type="SMART" id="SM00614">
    <property type="entry name" value="ZnF_BED"/>
    <property type="match status" value="1"/>
</dbReference>
<feature type="domain" description="BED-type" evidence="4">
    <location>
        <begin position="171"/>
        <end position="207"/>
    </location>
</feature>
<proteinExistence type="predicted"/>
<evidence type="ECO:0000313" key="6">
    <source>
        <dbReference type="Proteomes" id="UP001627154"/>
    </source>
</evidence>
<sequence length="271" mass="31020">MSHSCVESDPYSLGSAITSVVPFQSDPTAGDERRLKIYLSFDQEEPSFCIENLTLQDYLKLKHNDEFTYEYCRRNLVSETYVIRNLFRSLDTVKYEVVKIPEVDLEQNTSQEHNNTFDSPNNFEDVAITYEENSNVYDSVEKQISNENIDENKSDNTADAGSGKIVKASIIWDHVHKSSDSLYLICNYCSKKIKNCANTSNTLKHLRIHPLFVDVLSHKSQNIKTDRKRKLNEDNCTIPKKKNPGIKEAFEKIHSFKGNGVRSDSIMLSST</sequence>